<evidence type="ECO:0000313" key="1">
    <source>
        <dbReference type="EMBL" id="KAG1827468.1"/>
    </source>
</evidence>
<evidence type="ECO:0000313" key="2">
    <source>
        <dbReference type="Proteomes" id="UP000807769"/>
    </source>
</evidence>
<dbReference type="Proteomes" id="UP000807769">
    <property type="component" value="Unassembled WGS sequence"/>
</dbReference>
<keyword evidence="2" id="KW-1185">Reference proteome</keyword>
<accession>A0A9P7EQS8</accession>
<reference evidence="1" key="1">
    <citation type="journal article" date="2020" name="New Phytol.">
        <title>Comparative genomics reveals dynamic genome evolution in host specialist ectomycorrhizal fungi.</title>
        <authorList>
            <person name="Lofgren L.A."/>
            <person name="Nguyen N.H."/>
            <person name="Vilgalys R."/>
            <person name="Ruytinx J."/>
            <person name="Liao H.L."/>
            <person name="Branco S."/>
            <person name="Kuo A."/>
            <person name="LaButti K."/>
            <person name="Lipzen A."/>
            <person name="Andreopoulos W."/>
            <person name="Pangilinan J."/>
            <person name="Riley R."/>
            <person name="Hundley H."/>
            <person name="Na H."/>
            <person name="Barry K."/>
            <person name="Grigoriev I.V."/>
            <person name="Stajich J.E."/>
            <person name="Kennedy P.G."/>
        </authorList>
    </citation>
    <scope>NUCLEOTIDE SEQUENCE</scope>
    <source>
        <strain evidence="1">MN1</strain>
    </source>
</reference>
<proteinExistence type="predicted"/>
<sequence length="187" mass="20811">MAWPIVPSLFTTGAMQIDVPTWKTIIFSNHLPSQCQLKRMICCKCRRDKQDEFLLFEFCHWSASRAATTVLVIDRCEPDPENNSNGSSTRTSGIISPLASPTSTAIDNVFTTPNINSAIQTCLTKVFGLYIKLCTLLSAVIQNTPQYLLYQNQWFAETVWEAANQLFSGGVEGPWLSGRSLVILGSR</sequence>
<dbReference type="GeneID" id="64628072"/>
<comment type="caution">
    <text evidence="1">The sequence shown here is derived from an EMBL/GenBank/DDBJ whole genome shotgun (WGS) entry which is preliminary data.</text>
</comment>
<dbReference type="EMBL" id="JABBWG010000001">
    <property type="protein sequence ID" value="KAG1827468.1"/>
    <property type="molecule type" value="Genomic_DNA"/>
</dbReference>
<dbReference type="AlphaFoldDB" id="A0A9P7EQS8"/>
<name>A0A9P7EQS8_9AGAM</name>
<gene>
    <name evidence="1" type="ORF">BJ212DRAFT_1312551</name>
</gene>
<protein>
    <submittedName>
        <fullName evidence="1">Uncharacterized protein</fullName>
    </submittedName>
</protein>
<dbReference type="RefSeq" id="XP_041200315.1">
    <property type="nucleotide sequence ID" value="XM_041334055.1"/>
</dbReference>
<organism evidence="1 2">
    <name type="scientific">Suillus subaureus</name>
    <dbReference type="NCBI Taxonomy" id="48587"/>
    <lineage>
        <taxon>Eukaryota</taxon>
        <taxon>Fungi</taxon>
        <taxon>Dikarya</taxon>
        <taxon>Basidiomycota</taxon>
        <taxon>Agaricomycotina</taxon>
        <taxon>Agaricomycetes</taxon>
        <taxon>Agaricomycetidae</taxon>
        <taxon>Boletales</taxon>
        <taxon>Suillineae</taxon>
        <taxon>Suillaceae</taxon>
        <taxon>Suillus</taxon>
    </lineage>
</organism>
<dbReference type="OrthoDB" id="2655089at2759"/>